<dbReference type="RefSeq" id="WP_054587938.1">
    <property type="nucleotide sequence ID" value="NZ_CP012700.1"/>
</dbReference>
<dbReference type="EMBL" id="CP012700">
    <property type="protein sequence ID" value="ALH80609.1"/>
    <property type="molecule type" value="Genomic_DNA"/>
</dbReference>
<protein>
    <recommendedName>
        <fullName evidence="4">Glycerophosphoryl diester phosphodiesterase membrane domain-containing protein</fullName>
    </recommendedName>
</protein>
<evidence type="ECO:0000256" key="1">
    <source>
        <dbReference type="SAM" id="Phobius"/>
    </source>
</evidence>
<keyword evidence="1" id="KW-0812">Transmembrane</keyword>
<proteinExistence type="predicted"/>
<evidence type="ECO:0008006" key="4">
    <source>
        <dbReference type="Google" id="ProtNLM"/>
    </source>
</evidence>
<evidence type="ECO:0000313" key="3">
    <source>
        <dbReference type="Proteomes" id="UP000058074"/>
    </source>
</evidence>
<dbReference type="Proteomes" id="UP000058074">
    <property type="component" value="Chromosome"/>
</dbReference>
<feature type="transmembrane region" description="Helical" evidence="1">
    <location>
        <begin position="230"/>
        <end position="253"/>
    </location>
</feature>
<feature type="transmembrane region" description="Helical" evidence="1">
    <location>
        <begin position="144"/>
        <end position="162"/>
    </location>
</feature>
<reference evidence="2 3" key="1">
    <citation type="journal article" date="2015" name="Genome Announc.">
        <title>Complete Genome Sequence of Polypropylene Glycol- and Polyethylene Glycol-Degrading Sphingopyxis macrogoltabida Strain EY-1.</title>
        <authorList>
            <person name="Ohtsubo Y."/>
            <person name="Nagata Y."/>
            <person name="Numata M."/>
            <person name="Tsuchikane K."/>
            <person name="Hosoyama A."/>
            <person name="Yamazoe A."/>
            <person name="Tsuda M."/>
            <person name="Fujita N."/>
            <person name="Kawai F."/>
        </authorList>
    </citation>
    <scope>NUCLEOTIDE SEQUENCE [LARGE SCALE GENOMIC DNA]</scope>
    <source>
        <strain evidence="2 3">EY-1</strain>
    </source>
</reference>
<sequence>MAKFDMGAAWEDSMTLLKSHSALTGTIAAVFLFLPTLAVSWFGPTPIEPAAGATFDQMMTTFRESARQAVPYQLLVAVIAAIGGIGILRLWLSRSSVSVGDALTFAFKMIPTMIAVQFLMGLAIALIAVALIVPGAAIGGAPGMLLLFVGLIAFAALCAYLWGRVAVVSPLIADRVQYNPAAALQESWALTRDNGWRIFLFLFLVTLVLFIGAMIVGLIIGVVAGTGEGVGRIMTGFAEAGFAAISGIVTLAISAATYRQLTIGADGGVFA</sequence>
<organism evidence="2 3">
    <name type="scientific">Sphingopyxis macrogoltabida</name>
    <name type="common">Sphingomonas macrogoltabidus</name>
    <dbReference type="NCBI Taxonomy" id="33050"/>
    <lineage>
        <taxon>Bacteria</taxon>
        <taxon>Pseudomonadati</taxon>
        <taxon>Pseudomonadota</taxon>
        <taxon>Alphaproteobacteria</taxon>
        <taxon>Sphingomonadales</taxon>
        <taxon>Sphingomonadaceae</taxon>
        <taxon>Sphingopyxis</taxon>
    </lineage>
</organism>
<gene>
    <name evidence="2" type="ORF">AN936_09580</name>
</gene>
<evidence type="ECO:0000313" key="2">
    <source>
        <dbReference type="EMBL" id="ALH80609.1"/>
    </source>
</evidence>
<accession>A0A0N9UZI5</accession>
<feature type="transmembrane region" description="Helical" evidence="1">
    <location>
        <begin position="72"/>
        <end position="92"/>
    </location>
</feature>
<keyword evidence="1" id="KW-0472">Membrane</keyword>
<feature type="transmembrane region" description="Helical" evidence="1">
    <location>
        <begin position="21"/>
        <end position="42"/>
    </location>
</feature>
<dbReference type="PATRIC" id="fig|33050.5.peg.1981"/>
<dbReference type="KEGG" id="smag:AN936_09580"/>
<feature type="transmembrane region" description="Helical" evidence="1">
    <location>
        <begin position="198"/>
        <end position="224"/>
    </location>
</feature>
<dbReference type="AlphaFoldDB" id="A0A0N9UZI5"/>
<feature type="transmembrane region" description="Helical" evidence="1">
    <location>
        <begin position="113"/>
        <end position="138"/>
    </location>
</feature>
<keyword evidence="1" id="KW-1133">Transmembrane helix</keyword>
<name>A0A0N9UZI5_SPHMC</name>
<dbReference type="OrthoDB" id="7391073at2"/>